<keyword evidence="6" id="KW-1185">Reference proteome</keyword>
<sequence length="378" mass="41117">MKRKVWYVGVLLASLFILACSSDAMDDGTQQDDGPVNVSFDRSAMLRNWADNIIIPAYTNFNTNFNAVVAANAAFKADVSVNNLVTLRNAWLNSYQDWQSISMFEIGPAEDNDLRLNINTYPTDVQAISEAIANGTYGFDLPSNRDTKGFPAMDYLLNGIAATDAEIIAVYQDTNSGQAHLDFLEAVVLDIQSRVSTVATAWTSGYRDTFVANDGASATASTDRLVNDVIFYYEKFLRAGKVGIPIGKFTGTAAPNTLEAYYSPKNSKVLLLASLDAFQDFFNGTHFQGSAKGESLASYLVALNSVKNGEELENLINAQLENARDSFESLGVFKEEIESSSASIADAYDQLQLVVPMLKVDMVSAMSIAVDFVDADGD</sequence>
<keyword evidence="2 3" id="KW-0732">Signal</keyword>
<protein>
    <submittedName>
        <fullName evidence="5">Peptidase M75</fullName>
    </submittedName>
</protein>
<organism evidence="5 6">
    <name type="scientific">Croceivirga radicis</name>
    <dbReference type="NCBI Taxonomy" id="1929488"/>
    <lineage>
        <taxon>Bacteria</taxon>
        <taxon>Pseudomonadati</taxon>
        <taxon>Bacteroidota</taxon>
        <taxon>Flavobacteriia</taxon>
        <taxon>Flavobacteriales</taxon>
        <taxon>Flavobacteriaceae</taxon>
        <taxon>Croceivirga</taxon>
    </lineage>
</organism>
<evidence type="ECO:0000256" key="3">
    <source>
        <dbReference type="SAM" id="SignalP"/>
    </source>
</evidence>
<evidence type="ECO:0000256" key="2">
    <source>
        <dbReference type="ARBA" id="ARBA00022729"/>
    </source>
</evidence>
<dbReference type="AlphaFoldDB" id="A0A1V6LPB3"/>
<dbReference type="InterPro" id="IPR018976">
    <property type="entry name" value="Imelysin-like"/>
</dbReference>
<feature type="domain" description="Imelysin-like" evidence="4">
    <location>
        <begin position="54"/>
        <end position="343"/>
    </location>
</feature>
<evidence type="ECO:0000313" key="5">
    <source>
        <dbReference type="EMBL" id="OQD42045.1"/>
    </source>
</evidence>
<dbReference type="InterPro" id="IPR038352">
    <property type="entry name" value="Imelysin_sf"/>
</dbReference>
<comment type="subcellular location">
    <subcellularLocation>
        <location evidence="1">Cell envelope</location>
    </subcellularLocation>
</comment>
<feature type="signal peptide" evidence="3">
    <location>
        <begin position="1"/>
        <end position="24"/>
    </location>
</feature>
<feature type="chain" id="PRO_5012280143" evidence="3">
    <location>
        <begin position="25"/>
        <end position="378"/>
    </location>
</feature>
<dbReference type="RefSeq" id="WP_080319620.1">
    <property type="nucleotide sequence ID" value="NZ_MTBC01000009.1"/>
</dbReference>
<dbReference type="OrthoDB" id="650514at2"/>
<evidence type="ECO:0000313" key="6">
    <source>
        <dbReference type="Proteomes" id="UP000191680"/>
    </source>
</evidence>
<dbReference type="EMBL" id="MTBC01000009">
    <property type="protein sequence ID" value="OQD42045.1"/>
    <property type="molecule type" value="Genomic_DNA"/>
</dbReference>
<name>A0A1V6LPB3_9FLAO</name>
<reference evidence="5 6" key="1">
    <citation type="submission" date="2016-12" db="EMBL/GenBank/DDBJ databases">
        <authorList>
            <person name="Song W.-J."/>
            <person name="Kurnit D.M."/>
        </authorList>
    </citation>
    <scope>NUCLEOTIDE SEQUENCE [LARGE SCALE GENOMIC DNA]</scope>
    <source>
        <strain evidence="5 6">HSG9</strain>
    </source>
</reference>
<comment type="caution">
    <text evidence="5">The sequence shown here is derived from an EMBL/GenBank/DDBJ whole genome shotgun (WGS) entry which is preliminary data.</text>
</comment>
<evidence type="ECO:0000259" key="4">
    <source>
        <dbReference type="Pfam" id="PF09375"/>
    </source>
</evidence>
<evidence type="ECO:0000256" key="1">
    <source>
        <dbReference type="ARBA" id="ARBA00004196"/>
    </source>
</evidence>
<dbReference type="Proteomes" id="UP000191680">
    <property type="component" value="Unassembled WGS sequence"/>
</dbReference>
<proteinExistence type="predicted"/>
<gene>
    <name evidence="5" type="ORF">BUL40_13140</name>
</gene>
<dbReference type="Gene3D" id="1.20.1420.20">
    <property type="entry name" value="M75 peptidase, HXXE motif"/>
    <property type="match status" value="1"/>
</dbReference>
<dbReference type="InterPro" id="IPR034984">
    <property type="entry name" value="Imelysin-like_IPPA"/>
</dbReference>
<dbReference type="PROSITE" id="PS51257">
    <property type="entry name" value="PROKAR_LIPOPROTEIN"/>
    <property type="match status" value="1"/>
</dbReference>
<accession>A0A1V6LPB3</accession>
<dbReference type="Pfam" id="PF09375">
    <property type="entry name" value="Peptidase_M75"/>
    <property type="match status" value="1"/>
</dbReference>
<dbReference type="CDD" id="cd14659">
    <property type="entry name" value="Imelysin-like_IPPA"/>
    <property type="match status" value="1"/>
</dbReference>
<dbReference type="GO" id="GO:0030313">
    <property type="term" value="C:cell envelope"/>
    <property type="evidence" value="ECO:0007669"/>
    <property type="project" value="UniProtKB-SubCell"/>
</dbReference>